<name>A0A9P1BZY0_9DINO</name>
<protein>
    <submittedName>
        <fullName evidence="3">Endoribonuclease Dicer-like 2b</fullName>
    </submittedName>
</protein>
<gene>
    <name evidence="2" type="ORF">C1SCF055_LOCUS10039</name>
</gene>
<dbReference type="Proteomes" id="UP001152797">
    <property type="component" value="Unassembled WGS sequence"/>
</dbReference>
<feature type="compositionally biased region" description="Basic and acidic residues" evidence="1">
    <location>
        <begin position="156"/>
        <end position="170"/>
    </location>
</feature>
<sequence length="189" mass="21713">MEPLTFQIPTPQGVKIFKDDEVRQWGNVRLDDVEPQDRLKKLSRLDRVKLRVFYTVAVWLREQKCLNEQNLPSALQLRLTKSVCPLTPRQAALRINGKFERTTQSGMAGDFKSKLQQLLQRRFPHMSINELLKYEARMEEAGWVARVVVQLPDGDRCESSDQCLNKKDPAGSRGRLSHDPPPTLVSFGQ</sequence>
<keyword evidence="4" id="KW-1185">Reference proteome</keyword>
<organism evidence="2">
    <name type="scientific">Cladocopium goreaui</name>
    <dbReference type="NCBI Taxonomy" id="2562237"/>
    <lineage>
        <taxon>Eukaryota</taxon>
        <taxon>Sar</taxon>
        <taxon>Alveolata</taxon>
        <taxon>Dinophyceae</taxon>
        <taxon>Suessiales</taxon>
        <taxon>Symbiodiniaceae</taxon>
        <taxon>Cladocopium</taxon>
    </lineage>
</organism>
<evidence type="ECO:0000313" key="2">
    <source>
        <dbReference type="EMBL" id="CAI3982333.1"/>
    </source>
</evidence>
<dbReference type="EMBL" id="CAMXCT010000704">
    <property type="protein sequence ID" value="CAI3982333.1"/>
    <property type="molecule type" value="Genomic_DNA"/>
</dbReference>
<evidence type="ECO:0000313" key="4">
    <source>
        <dbReference type="Proteomes" id="UP001152797"/>
    </source>
</evidence>
<reference evidence="3 4" key="2">
    <citation type="submission" date="2024-05" db="EMBL/GenBank/DDBJ databases">
        <authorList>
            <person name="Chen Y."/>
            <person name="Shah S."/>
            <person name="Dougan E. K."/>
            <person name="Thang M."/>
            <person name="Chan C."/>
        </authorList>
    </citation>
    <scope>NUCLEOTIDE SEQUENCE [LARGE SCALE GENOMIC DNA]</scope>
</reference>
<dbReference type="EMBL" id="CAMXCT020000704">
    <property type="protein sequence ID" value="CAL1135708.1"/>
    <property type="molecule type" value="Genomic_DNA"/>
</dbReference>
<accession>A0A9P1BZY0</accession>
<comment type="caution">
    <text evidence="2">The sequence shown here is derived from an EMBL/GenBank/DDBJ whole genome shotgun (WGS) entry which is preliminary data.</text>
</comment>
<evidence type="ECO:0000313" key="3">
    <source>
        <dbReference type="EMBL" id="CAL4769645.1"/>
    </source>
</evidence>
<proteinExistence type="predicted"/>
<feature type="region of interest" description="Disordered" evidence="1">
    <location>
        <begin position="156"/>
        <end position="189"/>
    </location>
</feature>
<reference evidence="2" key="1">
    <citation type="submission" date="2022-10" db="EMBL/GenBank/DDBJ databases">
        <authorList>
            <person name="Chen Y."/>
            <person name="Dougan E. K."/>
            <person name="Chan C."/>
            <person name="Rhodes N."/>
            <person name="Thang M."/>
        </authorList>
    </citation>
    <scope>NUCLEOTIDE SEQUENCE</scope>
</reference>
<dbReference type="AlphaFoldDB" id="A0A9P1BZY0"/>
<dbReference type="EMBL" id="CAMXCT030000704">
    <property type="protein sequence ID" value="CAL4769645.1"/>
    <property type="molecule type" value="Genomic_DNA"/>
</dbReference>
<evidence type="ECO:0000256" key="1">
    <source>
        <dbReference type="SAM" id="MobiDB-lite"/>
    </source>
</evidence>